<dbReference type="AlphaFoldDB" id="A0A564YWK7"/>
<proteinExistence type="predicted"/>
<evidence type="ECO:0000313" key="2">
    <source>
        <dbReference type="Proteomes" id="UP000321570"/>
    </source>
</evidence>
<evidence type="ECO:0000313" key="1">
    <source>
        <dbReference type="EMBL" id="VUZ51642.1"/>
    </source>
</evidence>
<sequence>MSKHTHRFPSFYNSLISPKKYIYALLACPYPNDSHKAVFVFHSKMTHTCQLPAPTLPLSISLSLSLSPYLSITRSNPRCGFLEYVSGPISSWCSASQLLLALTQTTTS</sequence>
<dbReference type="EMBL" id="CABIJS010000444">
    <property type="protein sequence ID" value="VUZ51642.1"/>
    <property type="molecule type" value="Genomic_DNA"/>
</dbReference>
<dbReference type="Proteomes" id="UP000321570">
    <property type="component" value="Unassembled WGS sequence"/>
</dbReference>
<accession>A0A564YWK7</accession>
<protein>
    <submittedName>
        <fullName evidence="1">Uncharacterized protein</fullName>
    </submittedName>
</protein>
<gene>
    <name evidence="1" type="ORF">WMSIL1_LOCUS10253</name>
</gene>
<keyword evidence="2" id="KW-1185">Reference proteome</keyword>
<name>A0A564YWK7_HYMDI</name>
<reference evidence="1 2" key="1">
    <citation type="submission" date="2019-07" db="EMBL/GenBank/DDBJ databases">
        <authorList>
            <person name="Jastrzebski P J."/>
            <person name="Paukszto L."/>
            <person name="Jastrzebski P J."/>
        </authorList>
    </citation>
    <scope>NUCLEOTIDE SEQUENCE [LARGE SCALE GENOMIC DNA]</scope>
    <source>
        <strain evidence="1 2">WMS-il1</strain>
    </source>
</reference>
<organism evidence="1 2">
    <name type="scientific">Hymenolepis diminuta</name>
    <name type="common">Rat tapeworm</name>
    <dbReference type="NCBI Taxonomy" id="6216"/>
    <lineage>
        <taxon>Eukaryota</taxon>
        <taxon>Metazoa</taxon>
        <taxon>Spiralia</taxon>
        <taxon>Lophotrochozoa</taxon>
        <taxon>Platyhelminthes</taxon>
        <taxon>Cestoda</taxon>
        <taxon>Eucestoda</taxon>
        <taxon>Cyclophyllidea</taxon>
        <taxon>Hymenolepididae</taxon>
        <taxon>Hymenolepis</taxon>
    </lineage>
</organism>